<evidence type="ECO:0000259" key="3">
    <source>
        <dbReference type="Pfam" id="PF24883"/>
    </source>
</evidence>
<dbReference type="AlphaFoldDB" id="A0A067T9L7"/>
<dbReference type="InterPro" id="IPR027417">
    <property type="entry name" value="P-loop_NTPase"/>
</dbReference>
<dbReference type="InterPro" id="IPR056884">
    <property type="entry name" value="NPHP3-like_N"/>
</dbReference>
<keyword evidence="5" id="KW-1185">Reference proteome</keyword>
<feature type="domain" description="Nephrocystin 3-like N-terminal" evidence="3">
    <location>
        <begin position="75"/>
        <end position="228"/>
    </location>
</feature>
<dbReference type="SUPFAM" id="SSF52540">
    <property type="entry name" value="P-loop containing nucleoside triphosphate hydrolases"/>
    <property type="match status" value="1"/>
</dbReference>
<dbReference type="CDD" id="cd02019">
    <property type="entry name" value="NK"/>
    <property type="match status" value="1"/>
</dbReference>
<name>A0A067T9L7_GALM3</name>
<dbReference type="OrthoDB" id="5978325at2759"/>
<dbReference type="Gene3D" id="3.40.50.300">
    <property type="entry name" value="P-loop containing nucleotide triphosphate hydrolases"/>
    <property type="match status" value="1"/>
</dbReference>
<feature type="compositionally biased region" description="Polar residues" evidence="2">
    <location>
        <begin position="773"/>
        <end position="784"/>
    </location>
</feature>
<proteinExistence type="predicted"/>
<evidence type="ECO:0000256" key="2">
    <source>
        <dbReference type="SAM" id="MobiDB-lite"/>
    </source>
</evidence>
<dbReference type="PANTHER" id="PTHR10039">
    <property type="entry name" value="AMELOGENIN"/>
    <property type="match status" value="1"/>
</dbReference>
<accession>A0A067T9L7</accession>
<keyword evidence="1" id="KW-0677">Repeat</keyword>
<gene>
    <name evidence="4" type="ORF">GALMADRAFT_136473</name>
</gene>
<evidence type="ECO:0000313" key="4">
    <source>
        <dbReference type="EMBL" id="KDR79890.1"/>
    </source>
</evidence>
<protein>
    <recommendedName>
        <fullName evidence="3">Nephrocystin 3-like N-terminal domain-containing protein</fullName>
    </recommendedName>
</protein>
<dbReference type="Pfam" id="PF24883">
    <property type="entry name" value="NPHP3_N"/>
    <property type="match status" value="1"/>
</dbReference>
<feature type="region of interest" description="Disordered" evidence="2">
    <location>
        <begin position="736"/>
        <end position="839"/>
    </location>
</feature>
<reference evidence="5" key="1">
    <citation type="journal article" date="2014" name="Proc. Natl. Acad. Sci. U.S.A.">
        <title>Extensive sampling of basidiomycete genomes demonstrates inadequacy of the white-rot/brown-rot paradigm for wood decay fungi.</title>
        <authorList>
            <person name="Riley R."/>
            <person name="Salamov A.A."/>
            <person name="Brown D.W."/>
            <person name="Nagy L.G."/>
            <person name="Floudas D."/>
            <person name="Held B.W."/>
            <person name="Levasseur A."/>
            <person name="Lombard V."/>
            <person name="Morin E."/>
            <person name="Otillar R."/>
            <person name="Lindquist E.A."/>
            <person name="Sun H."/>
            <person name="LaButti K.M."/>
            <person name="Schmutz J."/>
            <person name="Jabbour D."/>
            <person name="Luo H."/>
            <person name="Baker S.E."/>
            <person name="Pisabarro A.G."/>
            <person name="Walton J.D."/>
            <person name="Blanchette R.A."/>
            <person name="Henrissat B."/>
            <person name="Martin F."/>
            <person name="Cullen D."/>
            <person name="Hibbett D.S."/>
            <person name="Grigoriev I.V."/>
        </authorList>
    </citation>
    <scope>NUCLEOTIDE SEQUENCE [LARGE SCALE GENOMIC DNA]</scope>
    <source>
        <strain evidence="5">CBS 339.88</strain>
    </source>
</reference>
<evidence type="ECO:0000313" key="5">
    <source>
        <dbReference type="Proteomes" id="UP000027222"/>
    </source>
</evidence>
<evidence type="ECO:0000256" key="1">
    <source>
        <dbReference type="ARBA" id="ARBA00022737"/>
    </source>
</evidence>
<organism evidence="4 5">
    <name type="scientific">Galerina marginata (strain CBS 339.88)</name>
    <dbReference type="NCBI Taxonomy" id="685588"/>
    <lineage>
        <taxon>Eukaryota</taxon>
        <taxon>Fungi</taxon>
        <taxon>Dikarya</taxon>
        <taxon>Basidiomycota</taxon>
        <taxon>Agaricomycotina</taxon>
        <taxon>Agaricomycetes</taxon>
        <taxon>Agaricomycetidae</taxon>
        <taxon>Agaricales</taxon>
        <taxon>Agaricineae</taxon>
        <taxon>Strophariaceae</taxon>
        <taxon>Galerina</taxon>
    </lineage>
</organism>
<sequence>MSGVSLAMISFYKMTSSFIGIQISGFKDLCARVSSSAGAFHNSGEVSDQPKCHPGTRIAILDHLLAWAAALTYAYPIIWLHGPAGAGKSAILRTIAQILFDCNLLLAGFFFSRSAAGRNSVTHFIATIAYQLTLSIPATRAHIDMVIEKNPLIFSLSLWDQALNLIVSPILAVHAKDPFCVSNPMPRIIVVDGLDECRGPDKQCELLQVLFRALQCLPIPFAVLVASRPEHNIRDAFNFSDLSRFSSRLALDNFYNPDADIKKYLLENFNTIKENPCLNSYIPISSPWPSEEVLDNLVAKASGQFIFGSTIVKFISSPRHNPAKRLDIVLGTLDAGNLKPFEQLDMLYSTIFLTVDPADLPHTLRILGVLLVPYNDHAFDSRRTPGFLEQLLELDDGDVRNFLFDLESLLTVGRKDENISFFHASLSDYLFDKSRSGQFWIDVGLIYADLAQHCIHRLSDSIRHVKRNGVVKTASSFMDIVSSFLMDDISTFFKDQFSSFFMANILSFFSKASPTVGLRQAVNDFDFAEVGLHYLGVRNICPALLEAAIHHSKFTNPQELFSVQLLAYRQIIEPRIHLYFQNVHLKYLLITTVATGKAINGEIINVFGFPSELRKTDSVYGLCILHHNLDNSPGIPPIILYLRRLFNDPTGGFFIDKNQYADATLYLLESVRQNPGSLAKVVQCGILGPLFSRSAVRTDLLQSATLTLAQLTSTHLSFFPSLRSFRGVLNTYISSSKSDRHGGVGGNSKLPFGKVESPLQGLPTQRAPRTTDRPNSSANGTQFIKTPIPAASSRLLGRDTTSSKDQRRGIGYHPTTGVGSKNANTDAPKLVAPKAVYKP</sequence>
<dbReference type="EMBL" id="KL142372">
    <property type="protein sequence ID" value="KDR79890.1"/>
    <property type="molecule type" value="Genomic_DNA"/>
</dbReference>
<dbReference type="Proteomes" id="UP000027222">
    <property type="component" value="Unassembled WGS sequence"/>
</dbReference>
<dbReference type="HOGENOM" id="CLU_000288_6_10_1"/>
<dbReference type="PANTHER" id="PTHR10039:SF14">
    <property type="entry name" value="NACHT DOMAIN-CONTAINING PROTEIN"/>
    <property type="match status" value="1"/>
</dbReference>